<dbReference type="PANTHER" id="PTHR46169:SF29">
    <property type="entry name" value="DNA REPLICATION-RELATED ELEMENT FACTOR, ISOFORM A"/>
    <property type="match status" value="1"/>
</dbReference>
<dbReference type="GO" id="GO:0005634">
    <property type="term" value="C:nucleus"/>
    <property type="evidence" value="ECO:0007669"/>
    <property type="project" value="TreeGrafter"/>
</dbReference>
<comment type="caution">
    <text evidence="2">The sequence shown here is derived from an EMBL/GenBank/DDBJ whole genome shotgun (WGS) entry which is preliminary data.</text>
</comment>
<dbReference type="GO" id="GO:0006357">
    <property type="term" value="P:regulation of transcription by RNA polymerase II"/>
    <property type="evidence" value="ECO:0007669"/>
    <property type="project" value="TreeGrafter"/>
</dbReference>
<dbReference type="AlphaFoldDB" id="A0A0J7MLX0"/>
<proteinExistence type="predicted"/>
<dbReference type="Proteomes" id="UP000036403">
    <property type="component" value="Unassembled WGS sequence"/>
</dbReference>
<evidence type="ECO:0000313" key="3">
    <source>
        <dbReference type="Proteomes" id="UP000036403"/>
    </source>
</evidence>
<accession>A0A0J7MLX0</accession>
<gene>
    <name evidence="2" type="ORF">RF55_25813</name>
</gene>
<protein>
    <submittedName>
        <fullName evidence="2">Zinc finger bed domain-containing protein 1-like protein</fullName>
    </submittedName>
</protein>
<reference evidence="2 3" key="1">
    <citation type="submission" date="2015-04" db="EMBL/GenBank/DDBJ databases">
        <title>Lasius niger genome sequencing.</title>
        <authorList>
            <person name="Konorov E.A."/>
            <person name="Nikitin M.A."/>
            <person name="Kirill M.V."/>
            <person name="Chang P."/>
        </authorList>
    </citation>
    <scope>NUCLEOTIDE SEQUENCE [LARGE SCALE GENOMIC DNA]</scope>
    <source>
        <tissue evidence="2">Whole</tissue>
    </source>
</reference>
<evidence type="ECO:0000256" key="1">
    <source>
        <dbReference type="SAM" id="MobiDB-lite"/>
    </source>
</evidence>
<dbReference type="OrthoDB" id="2438421at2759"/>
<feature type="region of interest" description="Disordered" evidence="1">
    <location>
        <begin position="163"/>
        <end position="182"/>
    </location>
</feature>
<dbReference type="SUPFAM" id="SSF53098">
    <property type="entry name" value="Ribonuclease H-like"/>
    <property type="match status" value="1"/>
</dbReference>
<organism evidence="2 3">
    <name type="scientific">Lasius niger</name>
    <name type="common">Black garden ant</name>
    <dbReference type="NCBI Taxonomy" id="67767"/>
    <lineage>
        <taxon>Eukaryota</taxon>
        <taxon>Metazoa</taxon>
        <taxon>Ecdysozoa</taxon>
        <taxon>Arthropoda</taxon>
        <taxon>Hexapoda</taxon>
        <taxon>Insecta</taxon>
        <taxon>Pterygota</taxon>
        <taxon>Neoptera</taxon>
        <taxon>Endopterygota</taxon>
        <taxon>Hymenoptera</taxon>
        <taxon>Apocrita</taxon>
        <taxon>Aculeata</taxon>
        <taxon>Formicoidea</taxon>
        <taxon>Formicidae</taxon>
        <taxon>Formicinae</taxon>
        <taxon>Lasius</taxon>
        <taxon>Lasius</taxon>
    </lineage>
</organism>
<dbReference type="PaxDb" id="67767-A0A0J7MLX0"/>
<dbReference type="EMBL" id="LBMM01033665">
    <property type="protein sequence ID" value="KMQ81600.1"/>
    <property type="molecule type" value="Genomic_DNA"/>
</dbReference>
<dbReference type="PANTHER" id="PTHR46169">
    <property type="entry name" value="DNA REPLICATION-RELATED ELEMENT FACTOR, ISOFORM A"/>
    <property type="match status" value="1"/>
</dbReference>
<dbReference type="InterPro" id="IPR052717">
    <property type="entry name" value="Vacuolar_transposase_reg"/>
</dbReference>
<evidence type="ECO:0000313" key="2">
    <source>
        <dbReference type="EMBL" id="KMQ81600.1"/>
    </source>
</evidence>
<name>A0A0J7MLX0_LASNI</name>
<sequence>SVKTRWNSTFKMLEKLIVNRLPISNVLADRNVTTSTIARELEITEVQWAQMKELINLLRPLQMATTDFCGDNYSPVSIVLPLIWKIVRHHMQPVPEDSDLATTFKKFVSTELQNRFKLTEWENFSDISARLTASFLDPRSKNLEDESAETRQKIEEHVRNLLDAEPISITPNAENDPEKAVR</sequence>
<feature type="non-terminal residue" evidence="2">
    <location>
        <position position="182"/>
    </location>
</feature>
<keyword evidence="3" id="KW-1185">Reference proteome</keyword>
<feature type="non-terminal residue" evidence="2">
    <location>
        <position position="1"/>
    </location>
</feature>
<dbReference type="InterPro" id="IPR012337">
    <property type="entry name" value="RNaseH-like_sf"/>
</dbReference>